<evidence type="ECO:0000256" key="1">
    <source>
        <dbReference type="SAM" id="MobiDB-lite"/>
    </source>
</evidence>
<organism evidence="2 3">
    <name type="scientific">Nesidiocoris tenuis</name>
    <dbReference type="NCBI Taxonomy" id="355587"/>
    <lineage>
        <taxon>Eukaryota</taxon>
        <taxon>Metazoa</taxon>
        <taxon>Ecdysozoa</taxon>
        <taxon>Arthropoda</taxon>
        <taxon>Hexapoda</taxon>
        <taxon>Insecta</taxon>
        <taxon>Pterygota</taxon>
        <taxon>Neoptera</taxon>
        <taxon>Paraneoptera</taxon>
        <taxon>Hemiptera</taxon>
        <taxon>Heteroptera</taxon>
        <taxon>Panheteroptera</taxon>
        <taxon>Cimicomorpha</taxon>
        <taxon>Miridae</taxon>
        <taxon>Dicyphina</taxon>
        <taxon>Nesidiocoris</taxon>
    </lineage>
</organism>
<accession>A0A6H5HT37</accession>
<keyword evidence="3" id="KW-1185">Reference proteome</keyword>
<dbReference type="Proteomes" id="UP000479000">
    <property type="component" value="Unassembled WGS sequence"/>
</dbReference>
<dbReference type="AlphaFoldDB" id="A0A6H5HT37"/>
<gene>
    <name evidence="2" type="ORF">NTEN_LOCUS24390</name>
</gene>
<dbReference type="EMBL" id="CADCXU010035934">
    <property type="protein sequence ID" value="CAB0020860.1"/>
    <property type="molecule type" value="Genomic_DNA"/>
</dbReference>
<proteinExistence type="predicted"/>
<feature type="region of interest" description="Disordered" evidence="1">
    <location>
        <begin position="59"/>
        <end position="95"/>
    </location>
</feature>
<sequence length="118" mass="12874">MAQQNSRENPTDSRTGGRVFLFQQIKTTGRASRKRMNQRCWGQNSGESRFHSLAVPAADDEVDPGQSWTAPQQFLDEDPAEESGGPSHQGGAIIEKLGYPDVISGSRCLRGGAHHPQV</sequence>
<evidence type="ECO:0000313" key="3">
    <source>
        <dbReference type="Proteomes" id="UP000479000"/>
    </source>
</evidence>
<protein>
    <submittedName>
        <fullName evidence="2">Uncharacterized protein</fullName>
    </submittedName>
</protein>
<evidence type="ECO:0000313" key="2">
    <source>
        <dbReference type="EMBL" id="CAB0020860.1"/>
    </source>
</evidence>
<reference evidence="2 3" key="1">
    <citation type="submission" date="2020-02" db="EMBL/GenBank/DDBJ databases">
        <authorList>
            <person name="Ferguson B K."/>
        </authorList>
    </citation>
    <scope>NUCLEOTIDE SEQUENCE [LARGE SCALE GENOMIC DNA]</scope>
</reference>
<name>A0A6H5HT37_9HEMI</name>